<evidence type="ECO:0000259" key="10">
    <source>
        <dbReference type="Pfam" id="PF21082"/>
    </source>
</evidence>
<accession>A0AAW9RG91</accession>
<sequence>MEAFREIWDKSLVTLSGGSEITVGQATLVALFLLLALLVSRILGRMLLRLLARKQVEANVAQTIHRLFSWSFLILVLLTAMAMLQIPITALAFISGAVAIGVGFGAQNVINNLISGWILMSEKPVRVGDFIEIDDMRGTIERIGNRSTRIRRIDNVHVLVPNSQLLERMVINWTLIDNRIRTSVRVGVAYGSPARKVEALLLQAAADQKDVLADPPPVVVFEDFGDNALVFDLYLWCEVQTGTELRVIRSETRFNIEALFADNGIVVAFPQRDVHLDTTRPLEVQLNTGTGPAGYRLEEPPEGRTDE</sequence>
<dbReference type="InterPro" id="IPR052702">
    <property type="entry name" value="MscS-like_channel"/>
</dbReference>
<proteinExistence type="inferred from homology"/>
<feature type="domain" description="Mechanosensitive ion channel MscS" evidence="9">
    <location>
        <begin position="108"/>
        <end position="174"/>
    </location>
</feature>
<dbReference type="SUPFAM" id="SSF50182">
    <property type="entry name" value="Sm-like ribonucleoproteins"/>
    <property type="match status" value="1"/>
</dbReference>
<dbReference type="InterPro" id="IPR023408">
    <property type="entry name" value="MscS_beta-dom_sf"/>
</dbReference>
<feature type="region of interest" description="Disordered" evidence="7">
    <location>
        <begin position="285"/>
        <end position="307"/>
    </location>
</feature>
<dbReference type="Gene3D" id="1.10.287.1260">
    <property type="match status" value="1"/>
</dbReference>
<protein>
    <submittedName>
        <fullName evidence="11">Mechanosensitive ion channel domain-containing protein</fullName>
    </submittedName>
</protein>
<evidence type="ECO:0000256" key="1">
    <source>
        <dbReference type="ARBA" id="ARBA00004651"/>
    </source>
</evidence>
<evidence type="ECO:0000256" key="8">
    <source>
        <dbReference type="SAM" id="Phobius"/>
    </source>
</evidence>
<gene>
    <name evidence="11" type="ORF">V3330_09400</name>
</gene>
<dbReference type="AlphaFoldDB" id="A0AAW9RG91"/>
<dbReference type="SUPFAM" id="SSF82689">
    <property type="entry name" value="Mechanosensitive channel protein MscS (YggB), C-terminal domain"/>
    <property type="match status" value="1"/>
</dbReference>
<evidence type="ECO:0000256" key="4">
    <source>
        <dbReference type="ARBA" id="ARBA00022692"/>
    </source>
</evidence>
<dbReference type="Pfam" id="PF21082">
    <property type="entry name" value="MS_channel_3rd"/>
    <property type="match status" value="1"/>
</dbReference>
<dbReference type="GO" id="GO:0005886">
    <property type="term" value="C:plasma membrane"/>
    <property type="evidence" value="ECO:0007669"/>
    <property type="project" value="UniProtKB-SubCell"/>
</dbReference>
<dbReference type="RefSeq" id="WP_354695160.1">
    <property type="nucleotide sequence ID" value="NZ_JAZHOG010000005.1"/>
</dbReference>
<dbReference type="Gene3D" id="3.30.70.100">
    <property type="match status" value="1"/>
</dbReference>
<dbReference type="InterPro" id="IPR010920">
    <property type="entry name" value="LSM_dom_sf"/>
</dbReference>
<keyword evidence="5 8" id="KW-1133">Transmembrane helix</keyword>
<evidence type="ECO:0000256" key="3">
    <source>
        <dbReference type="ARBA" id="ARBA00022475"/>
    </source>
</evidence>
<name>A0AAW9RG91_9GAMM</name>
<feature type="transmembrane region" description="Helical" evidence="8">
    <location>
        <begin position="64"/>
        <end position="84"/>
    </location>
</feature>
<keyword evidence="4 8" id="KW-0812">Transmembrane</keyword>
<evidence type="ECO:0000256" key="2">
    <source>
        <dbReference type="ARBA" id="ARBA00008017"/>
    </source>
</evidence>
<feature type="transmembrane region" description="Helical" evidence="8">
    <location>
        <begin position="90"/>
        <end position="110"/>
    </location>
</feature>
<dbReference type="GO" id="GO:0008381">
    <property type="term" value="F:mechanosensitive monoatomic ion channel activity"/>
    <property type="evidence" value="ECO:0007669"/>
    <property type="project" value="UniProtKB-ARBA"/>
</dbReference>
<comment type="subcellular location">
    <subcellularLocation>
        <location evidence="1">Cell membrane</location>
        <topology evidence="1">Multi-pass membrane protein</topology>
    </subcellularLocation>
</comment>
<evidence type="ECO:0000313" key="12">
    <source>
        <dbReference type="Proteomes" id="UP001359886"/>
    </source>
</evidence>
<evidence type="ECO:0000256" key="7">
    <source>
        <dbReference type="SAM" id="MobiDB-lite"/>
    </source>
</evidence>
<dbReference type="Proteomes" id="UP001359886">
    <property type="component" value="Unassembled WGS sequence"/>
</dbReference>
<feature type="compositionally biased region" description="Basic and acidic residues" evidence="7">
    <location>
        <begin position="296"/>
        <end position="307"/>
    </location>
</feature>
<comment type="similarity">
    <text evidence="2">Belongs to the MscS (TC 1.A.23) family.</text>
</comment>
<evidence type="ECO:0000313" key="11">
    <source>
        <dbReference type="EMBL" id="MEJ8567838.1"/>
    </source>
</evidence>
<comment type="caution">
    <text evidence="11">The sequence shown here is derived from an EMBL/GenBank/DDBJ whole genome shotgun (WGS) entry which is preliminary data.</text>
</comment>
<keyword evidence="6 8" id="KW-0472">Membrane</keyword>
<dbReference type="InterPro" id="IPR011066">
    <property type="entry name" value="MscS_channel_C_sf"/>
</dbReference>
<feature type="domain" description="Mechanosensitive ion channel MscS C-terminal" evidence="10">
    <location>
        <begin position="184"/>
        <end position="265"/>
    </location>
</feature>
<dbReference type="InterPro" id="IPR011014">
    <property type="entry name" value="MscS_channel_TM-2"/>
</dbReference>
<dbReference type="EMBL" id="JAZHOG010000005">
    <property type="protein sequence ID" value="MEJ8567838.1"/>
    <property type="molecule type" value="Genomic_DNA"/>
</dbReference>
<dbReference type="PANTHER" id="PTHR30347">
    <property type="entry name" value="POTASSIUM CHANNEL RELATED"/>
    <property type="match status" value="1"/>
</dbReference>
<dbReference type="Pfam" id="PF00924">
    <property type="entry name" value="MS_channel_2nd"/>
    <property type="match status" value="1"/>
</dbReference>
<dbReference type="SUPFAM" id="SSF82861">
    <property type="entry name" value="Mechanosensitive channel protein MscS (YggB), transmembrane region"/>
    <property type="match status" value="1"/>
</dbReference>
<dbReference type="InterPro" id="IPR006685">
    <property type="entry name" value="MscS_channel_2nd"/>
</dbReference>
<feature type="transmembrane region" description="Helical" evidence="8">
    <location>
        <begin position="23"/>
        <end position="43"/>
    </location>
</feature>
<dbReference type="InterPro" id="IPR049278">
    <property type="entry name" value="MS_channel_C"/>
</dbReference>
<dbReference type="Gene3D" id="2.30.30.60">
    <property type="match status" value="1"/>
</dbReference>
<keyword evidence="3" id="KW-1003">Cell membrane</keyword>
<reference evidence="11 12" key="1">
    <citation type="submission" date="2024-02" db="EMBL/GenBank/DDBJ databases">
        <title>A novel Wenzhouxiangellaceae bacterium, isolated from coastal sediments.</title>
        <authorList>
            <person name="Du Z.-J."/>
            <person name="Ye Y.-Q."/>
            <person name="Zhang X.-Y."/>
        </authorList>
    </citation>
    <scope>NUCLEOTIDE SEQUENCE [LARGE SCALE GENOMIC DNA]</scope>
    <source>
        <strain evidence="11 12">CH-27</strain>
    </source>
</reference>
<evidence type="ECO:0000256" key="6">
    <source>
        <dbReference type="ARBA" id="ARBA00023136"/>
    </source>
</evidence>
<keyword evidence="12" id="KW-1185">Reference proteome</keyword>
<dbReference type="PANTHER" id="PTHR30347:SF1">
    <property type="entry name" value="MECHANOSENSITIVE CHANNEL MSCK"/>
    <property type="match status" value="1"/>
</dbReference>
<organism evidence="11 12">
    <name type="scientific">Elongatibacter sediminis</name>
    <dbReference type="NCBI Taxonomy" id="3119006"/>
    <lineage>
        <taxon>Bacteria</taxon>
        <taxon>Pseudomonadati</taxon>
        <taxon>Pseudomonadota</taxon>
        <taxon>Gammaproteobacteria</taxon>
        <taxon>Chromatiales</taxon>
        <taxon>Wenzhouxiangellaceae</taxon>
        <taxon>Elongatibacter</taxon>
    </lineage>
</organism>
<evidence type="ECO:0000259" key="9">
    <source>
        <dbReference type="Pfam" id="PF00924"/>
    </source>
</evidence>
<evidence type="ECO:0000256" key="5">
    <source>
        <dbReference type="ARBA" id="ARBA00022989"/>
    </source>
</evidence>